<evidence type="ECO:0000313" key="4">
    <source>
        <dbReference type="Proteomes" id="UP000797356"/>
    </source>
</evidence>
<dbReference type="GO" id="GO:0000175">
    <property type="term" value="F:3'-5'-RNA exonuclease activity"/>
    <property type="evidence" value="ECO:0007669"/>
    <property type="project" value="TreeGrafter"/>
</dbReference>
<organism evidence="3 4">
    <name type="scientific">Cocos nucifera</name>
    <name type="common">Coconut palm</name>
    <dbReference type="NCBI Taxonomy" id="13894"/>
    <lineage>
        <taxon>Eukaryota</taxon>
        <taxon>Viridiplantae</taxon>
        <taxon>Streptophyta</taxon>
        <taxon>Embryophyta</taxon>
        <taxon>Tracheophyta</taxon>
        <taxon>Spermatophyta</taxon>
        <taxon>Magnoliopsida</taxon>
        <taxon>Liliopsida</taxon>
        <taxon>Arecaceae</taxon>
        <taxon>Arecoideae</taxon>
        <taxon>Cocoseae</taxon>
        <taxon>Attaleinae</taxon>
        <taxon>Cocos</taxon>
    </lineage>
</organism>
<comment type="cofactor">
    <cofactor evidence="1">
        <name>a divalent metal cation</name>
        <dbReference type="ChEBI" id="CHEBI:60240"/>
    </cofactor>
</comment>
<dbReference type="PANTHER" id="PTHR15092:SF22">
    <property type="entry name" value="POLY(A)-SPECIFIC RIBONUCLEASE PNLDC1"/>
    <property type="match status" value="1"/>
</dbReference>
<dbReference type="EMBL" id="CM017872">
    <property type="protein sequence ID" value="KAG1327424.1"/>
    <property type="molecule type" value="Genomic_DNA"/>
</dbReference>
<dbReference type="OrthoDB" id="1432093at2759"/>
<dbReference type="InterPro" id="IPR012337">
    <property type="entry name" value="RNaseH-like_sf"/>
</dbReference>
<evidence type="ECO:0000256" key="1">
    <source>
        <dbReference type="ARBA" id="ARBA00001968"/>
    </source>
</evidence>
<dbReference type="InterPro" id="IPR051181">
    <property type="entry name" value="CAF1_poly(A)_ribonucleases"/>
</dbReference>
<comment type="similarity">
    <text evidence="2">Belongs to the CAF1 family.</text>
</comment>
<accession>A0A8K0HWH3</accession>
<dbReference type="Proteomes" id="UP000797356">
    <property type="component" value="Chromosome 1"/>
</dbReference>
<evidence type="ECO:0000313" key="3">
    <source>
        <dbReference type="EMBL" id="KAG1327424.1"/>
    </source>
</evidence>
<protein>
    <submittedName>
        <fullName evidence="3">Poly(A)-specific ribonuclease PARN</fullName>
    </submittedName>
</protein>
<dbReference type="Pfam" id="PF04857">
    <property type="entry name" value="CAF1"/>
    <property type="match status" value="1"/>
</dbReference>
<comment type="caution">
    <text evidence="3">The sequence shown here is derived from an EMBL/GenBank/DDBJ whole genome shotgun (WGS) entry which is preliminary data.</text>
</comment>
<reference evidence="3" key="2">
    <citation type="submission" date="2019-07" db="EMBL/GenBank/DDBJ databases">
        <authorList>
            <person name="Yang Y."/>
            <person name="Bocs S."/>
            <person name="Baudouin L."/>
        </authorList>
    </citation>
    <scope>NUCLEOTIDE SEQUENCE</scope>
    <source>
        <tissue evidence="3">Spear leaf of Hainan Tall coconut</tissue>
    </source>
</reference>
<gene>
    <name evidence="3" type="ORF">COCNU_01G013580</name>
</gene>
<evidence type="ECO:0000256" key="2">
    <source>
        <dbReference type="ARBA" id="ARBA00008372"/>
    </source>
</evidence>
<dbReference type="AlphaFoldDB" id="A0A8K0HWH3"/>
<sequence length="728" mass="82171">MRGRWLGFAFSRTLTLACSRPVHRRRFSSATAAVAADATGVAVKKVTSSNFEPALEELRVRVREADFVAIDLEMTGITSAPWRDAFEFDRSDVRYLKVKDSAEKFAVVQFGVCPFRWDGAKGSFIAHPHNFYVFPRKELPVDGSSYEFLCQTTSIDFLARYQFDFNACIHEGISYLSRAQEAEALQTLSSAYKDEFNNSLYNLEEHVEIPLLSTADLLFTERMKNRFHQWCDKLIKSPAKNSPLEENSDSNKMQFQTVFFKMRPAVLLDGFSSHQLKLIQLVLRKHFKDLVYVRSVDENATWRKIVVYTDSEEDKASLRKEVQEDLLRNTEARVRSAVGFRHVIDLLTSEEKLIVGHNCFLDIAHIYCKFFGPLPSSMVEFALAVHKNFPRMIDTKHLLNSSHIIQYLMKRSSKSLSSAFSLLCPRVSSPSQHVASNSYVKVDVQADETGSSCFNSGAKHEAGYDAFMTGCVFAQACSHLGMKFELHSQSIDFSKNDKIKNYMNLLYPSWNSGTVIDLSTGIENPDSSYKRRYPQIVFSNIVLVWGFPSNIKPKDLKECVCKVFGPGSITSIFFLDSTAALIQFSKEELVNDFVILKYNLETNDDPISVLHPLAKLLEGGNTRAGNYETYRDICSSSVSKVLFVDQAEAVGISWKTKVENGSGKTQKFASNSEYMPGDGLPVVKQVTGKKNDPKRQSHHQVSCQDILDSLHASNSLLVKQVRIHDDVP</sequence>
<dbReference type="SUPFAM" id="SSF53098">
    <property type="entry name" value="Ribonuclease H-like"/>
    <property type="match status" value="1"/>
</dbReference>
<reference evidence="3" key="1">
    <citation type="journal article" date="2017" name="Gigascience">
        <title>The genome draft of coconut (Cocos nucifera).</title>
        <authorList>
            <person name="Xiao Y."/>
            <person name="Xu P."/>
            <person name="Fan H."/>
            <person name="Baudouin L."/>
            <person name="Xia W."/>
            <person name="Bocs S."/>
            <person name="Xu J."/>
            <person name="Li Q."/>
            <person name="Guo A."/>
            <person name="Zhou L."/>
            <person name="Li J."/>
            <person name="Wu Y."/>
            <person name="Ma Z."/>
            <person name="Armero A."/>
            <person name="Issali A.E."/>
            <person name="Liu N."/>
            <person name="Peng M."/>
            <person name="Yang Y."/>
        </authorList>
    </citation>
    <scope>NUCLEOTIDE SEQUENCE</scope>
    <source>
        <tissue evidence="3">Spear leaf of Hainan Tall coconut</tissue>
    </source>
</reference>
<proteinExistence type="inferred from homology"/>
<dbReference type="PANTHER" id="PTHR15092">
    <property type="entry name" value="POLY A -SPECIFIC RIBONUCLEASE/TARGET OF EGR1, MEMBER 1"/>
    <property type="match status" value="1"/>
</dbReference>
<name>A0A8K0HWH3_COCNU</name>
<dbReference type="GO" id="GO:0003723">
    <property type="term" value="F:RNA binding"/>
    <property type="evidence" value="ECO:0007669"/>
    <property type="project" value="TreeGrafter"/>
</dbReference>
<dbReference type="Gene3D" id="3.30.420.10">
    <property type="entry name" value="Ribonuclease H-like superfamily/Ribonuclease H"/>
    <property type="match status" value="2"/>
</dbReference>
<dbReference type="InterPro" id="IPR006941">
    <property type="entry name" value="RNase_CAF1"/>
</dbReference>
<keyword evidence="4" id="KW-1185">Reference proteome</keyword>
<dbReference type="InterPro" id="IPR036397">
    <property type="entry name" value="RNaseH_sf"/>
</dbReference>